<dbReference type="EMBL" id="VSSQ01101297">
    <property type="protein sequence ID" value="MPN43107.1"/>
    <property type="molecule type" value="Genomic_DNA"/>
</dbReference>
<name>A0A645HVU2_9ZZZZ</name>
<sequence>MGSKTVRVKGAGSQSVPAPAHTAPQRGSGNGFHRGRISPLGVGFGVAEGKTTGNPA</sequence>
<dbReference type="AlphaFoldDB" id="A0A645HVU2"/>
<gene>
    <name evidence="2" type="ORF">SDC9_190666</name>
</gene>
<protein>
    <submittedName>
        <fullName evidence="2">Uncharacterized protein</fullName>
    </submittedName>
</protein>
<comment type="caution">
    <text evidence="2">The sequence shown here is derived from an EMBL/GenBank/DDBJ whole genome shotgun (WGS) entry which is preliminary data.</text>
</comment>
<reference evidence="2" key="1">
    <citation type="submission" date="2019-08" db="EMBL/GenBank/DDBJ databases">
        <authorList>
            <person name="Kucharzyk K."/>
            <person name="Murdoch R.W."/>
            <person name="Higgins S."/>
            <person name="Loffler F."/>
        </authorList>
    </citation>
    <scope>NUCLEOTIDE SEQUENCE</scope>
</reference>
<organism evidence="2">
    <name type="scientific">bioreactor metagenome</name>
    <dbReference type="NCBI Taxonomy" id="1076179"/>
    <lineage>
        <taxon>unclassified sequences</taxon>
        <taxon>metagenomes</taxon>
        <taxon>ecological metagenomes</taxon>
    </lineage>
</organism>
<feature type="region of interest" description="Disordered" evidence="1">
    <location>
        <begin position="1"/>
        <end position="56"/>
    </location>
</feature>
<evidence type="ECO:0000313" key="2">
    <source>
        <dbReference type="EMBL" id="MPN43107.1"/>
    </source>
</evidence>
<evidence type="ECO:0000256" key="1">
    <source>
        <dbReference type="SAM" id="MobiDB-lite"/>
    </source>
</evidence>
<accession>A0A645HVU2</accession>
<proteinExistence type="predicted"/>